<dbReference type="Pfam" id="PF08585">
    <property type="entry name" value="RMI1_N_C"/>
    <property type="match status" value="1"/>
</dbReference>
<dbReference type="InterPro" id="IPR042470">
    <property type="entry name" value="RMI1_N_C_sf"/>
</dbReference>
<dbReference type="Gene3D" id="2.40.50.770">
    <property type="entry name" value="RecQ-mediated genome instability protein Rmi1, C-terminal domain"/>
    <property type="match status" value="1"/>
</dbReference>
<evidence type="ECO:0000256" key="2">
    <source>
        <dbReference type="ARBA" id="ARBA00018987"/>
    </source>
</evidence>
<comment type="similarity">
    <text evidence="1">Belongs to the RMI1 family.</text>
</comment>
<dbReference type="PANTHER" id="PTHR14790:SF15">
    <property type="entry name" value="RECQ-MEDIATED GENOME INSTABILITY PROTEIN 1"/>
    <property type="match status" value="1"/>
</dbReference>
<dbReference type="EMBL" id="JBBXJM010000006">
    <property type="protein sequence ID" value="KAL1406126.1"/>
    <property type="molecule type" value="Genomic_DNA"/>
</dbReference>
<evidence type="ECO:0000256" key="1">
    <source>
        <dbReference type="ARBA" id="ARBA00006395"/>
    </source>
</evidence>
<name>A0ABR3PUV5_9TREE</name>
<reference evidence="4 5" key="1">
    <citation type="submission" date="2023-08" db="EMBL/GenBank/DDBJ databases">
        <title>Annotated Genome Sequence of Vanrija albida AlHP1.</title>
        <authorList>
            <person name="Herzog R."/>
        </authorList>
    </citation>
    <scope>NUCLEOTIDE SEQUENCE [LARGE SCALE GENOMIC DNA]</scope>
    <source>
        <strain evidence="4 5">AlHP1</strain>
    </source>
</reference>
<accession>A0ABR3PUV5</accession>
<evidence type="ECO:0000313" key="5">
    <source>
        <dbReference type="Proteomes" id="UP001565368"/>
    </source>
</evidence>
<sequence length="222" mass="24104">MPARPNPATITTFLQQCYPFPPPDPSWVSECIDALIEDGQEATREAVQEQYIHADLGVSSLPAGNDAIPGPDAIDAAHGKTLFPRGLLVQVHSVAEMGASAFQLQTALDARRDVLSGASRIRRMDDEEDVEDGKVPPYPRHMLSLEVSDGRTLMRAIEYRSLPRLGLGDTKLGCKLLVKNVRCLRGTLLLAPDNTTVVGGIVDALEEHQAANFVAGLEQRLE</sequence>
<organism evidence="4 5">
    <name type="scientific">Vanrija albida</name>
    <dbReference type="NCBI Taxonomy" id="181172"/>
    <lineage>
        <taxon>Eukaryota</taxon>
        <taxon>Fungi</taxon>
        <taxon>Dikarya</taxon>
        <taxon>Basidiomycota</taxon>
        <taxon>Agaricomycotina</taxon>
        <taxon>Tremellomycetes</taxon>
        <taxon>Trichosporonales</taxon>
        <taxon>Trichosporonaceae</taxon>
        <taxon>Vanrija</taxon>
    </lineage>
</organism>
<evidence type="ECO:0000259" key="3">
    <source>
        <dbReference type="Pfam" id="PF08585"/>
    </source>
</evidence>
<protein>
    <recommendedName>
        <fullName evidence="2">RecQ-mediated genome instability protein 1</fullName>
    </recommendedName>
</protein>
<feature type="domain" description="RecQ mediated genome instability protein 1 OB-fold" evidence="3">
    <location>
        <begin position="74"/>
        <end position="211"/>
    </location>
</feature>
<dbReference type="InterPro" id="IPR013894">
    <property type="entry name" value="RMI1_OB"/>
</dbReference>
<dbReference type="RefSeq" id="XP_069206070.1">
    <property type="nucleotide sequence ID" value="XM_069356229.1"/>
</dbReference>
<keyword evidence="5" id="KW-1185">Reference proteome</keyword>
<proteinExistence type="inferred from homology"/>
<dbReference type="Proteomes" id="UP001565368">
    <property type="component" value="Unassembled WGS sequence"/>
</dbReference>
<evidence type="ECO:0000313" key="4">
    <source>
        <dbReference type="EMBL" id="KAL1406126.1"/>
    </source>
</evidence>
<gene>
    <name evidence="4" type="ORF">Q8F55_007809</name>
</gene>
<comment type="caution">
    <text evidence="4">The sequence shown here is derived from an EMBL/GenBank/DDBJ whole genome shotgun (WGS) entry which is preliminary data.</text>
</comment>
<dbReference type="PANTHER" id="PTHR14790">
    <property type="entry name" value="RECQ-MEDIATED GENOME INSTABILITY PROTEIN 1 RMI1"/>
    <property type="match status" value="1"/>
</dbReference>
<dbReference type="GeneID" id="95988852"/>